<evidence type="ECO:0000313" key="1">
    <source>
        <dbReference type="EMBL" id="KAK1899393.1"/>
    </source>
</evidence>
<feature type="non-terminal residue" evidence="1">
    <location>
        <position position="65"/>
    </location>
</feature>
<reference evidence="1" key="1">
    <citation type="submission" date="2023-04" db="EMBL/GenBank/DDBJ databases">
        <title>Chromosome-level genome of Chaenocephalus aceratus.</title>
        <authorList>
            <person name="Park H."/>
        </authorList>
    </citation>
    <scope>NUCLEOTIDE SEQUENCE</scope>
    <source>
        <strain evidence="1">DE</strain>
        <tissue evidence="1">Muscle</tissue>
    </source>
</reference>
<accession>A0AAD9CEC5</accession>
<proteinExistence type="predicted"/>
<dbReference type="EMBL" id="JASDAP010000007">
    <property type="protein sequence ID" value="KAK1899393.1"/>
    <property type="molecule type" value="Genomic_DNA"/>
</dbReference>
<feature type="non-terminal residue" evidence="1">
    <location>
        <position position="1"/>
    </location>
</feature>
<dbReference type="Proteomes" id="UP001228049">
    <property type="component" value="Unassembled WGS sequence"/>
</dbReference>
<gene>
    <name evidence="1" type="ORF">KUDE01_000185</name>
</gene>
<dbReference type="AlphaFoldDB" id="A0AAD9CEC5"/>
<keyword evidence="2" id="KW-1185">Reference proteome</keyword>
<comment type="caution">
    <text evidence="1">The sequence shown here is derived from an EMBL/GenBank/DDBJ whole genome shotgun (WGS) entry which is preliminary data.</text>
</comment>
<evidence type="ECO:0000313" key="2">
    <source>
        <dbReference type="Proteomes" id="UP001228049"/>
    </source>
</evidence>
<protein>
    <submittedName>
        <fullName evidence="1">Secretagogin</fullName>
    </submittedName>
</protein>
<name>A0AAD9CEC5_DISEL</name>
<organism evidence="1 2">
    <name type="scientific">Dissostichus eleginoides</name>
    <name type="common">Patagonian toothfish</name>
    <name type="synonym">Dissostichus amissus</name>
    <dbReference type="NCBI Taxonomy" id="100907"/>
    <lineage>
        <taxon>Eukaryota</taxon>
        <taxon>Metazoa</taxon>
        <taxon>Chordata</taxon>
        <taxon>Craniata</taxon>
        <taxon>Vertebrata</taxon>
        <taxon>Euteleostomi</taxon>
        <taxon>Actinopterygii</taxon>
        <taxon>Neopterygii</taxon>
        <taxon>Teleostei</taxon>
        <taxon>Neoteleostei</taxon>
        <taxon>Acanthomorphata</taxon>
        <taxon>Eupercaria</taxon>
        <taxon>Perciformes</taxon>
        <taxon>Notothenioidei</taxon>
        <taxon>Nototheniidae</taxon>
        <taxon>Dissostichus</taxon>
    </lineage>
</organism>
<sequence>GHEEVSCCGVIYRTKHRKRDTPLTDDSSATLIWSRVDREASGKLSDTWDGNYSKAQFKAHKETGG</sequence>